<reference evidence="2" key="1">
    <citation type="submission" date="2017-02" db="EMBL/GenBank/DDBJ databases">
        <title>Delineation of Paenibacillus larvae strains originating from foulbrood outbreaks.</title>
        <authorList>
            <person name="Beims H."/>
            <person name="Bunk B."/>
            <person name="Sproeer C."/>
            <person name="Mohr K.I."/>
            <person name="Pradella S."/>
            <person name="Guenther G."/>
            <person name="Rohde M."/>
            <person name="von der Ohe W."/>
            <person name="Steinert M."/>
        </authorList>
    </citation>
    <scope>NUCLEOTIDE SEQUENCE [LARGE SCALE GENOMIC DNA]</scope>
    <source>
        <strain evidence="2">Eric_III</strain>
    </source>
</reference>
<gene>
    <name evidence="1" type="ORF">ERICIII_02413</name>
</gene>
<sequence length="113" mass="13042">MVRSRIEKKLTDSGYHYCEEPVNDTRFVLNFVDTNHLRPFRLNPLASSRLVINNEFHHDLPPDLWDGDEITAQIHKAGKQLDALNLLPAPFPLEELLSPQDLRHIKRLYGSGD</sequence>
<protein>
    <submittedName>
        <fullName evidence="1">Uncharacterized protein</fullName>
    </submittedName>
</protein>
<name>A0A2L1UEH2_9BACL</name>
<dbReference type="Proteomes" id="UP000239833">
    <property type="component" value="Chromosome"/>
</dbReference>
<organism evidence="1 2">
    <name type="scientific">Paenibacillus larvae subsp. larvae</name>
    <dbReference type="NCBI Taxonomy" id="147375"/>
    <lineage>
        <taxon>Bacteria</taxon>
        <taxon>Bacillati</taxon>
        <taxon>Bacillota</taxon>
        <taxon>Bacilli</taxon>
        <taxon>Bacillales</taxon>
        <taxon>Paenibacillaceae</taxon>
        <taxon>Paenibacillus</taxon>
    </lineage>
</organism>
<dbReference type="AlphaFoldDB" id="A0A2L1UEH2"/>
<evidence type="ECO:0000313" key="2">
    <source>
        <dbReference type="Proteomes" id="UP000239833"/>
    </source>
</evidence>
<dbReference type="EMBL" id="CP019655">
    <property type="protein sequence ID" value="AVF26569.1"/>
    <property type="molecule type" value="Genomic_DNA"/>
</dbReference>
<accession>A0A2L1UEH2</accession>
<proteinExistence type="predicted"/>
<evidence type="ECO:0000313" key="1">
    <source>
        <dbReference type="EMBL" id="AVF26569.1"/>
    </source>
</evidence>